<gene>
    <name evidence="1" type="ORF">BSP0115_LOCUS16360</name>
</gene>
<reference evidence="1" key="1">
    <citation type="submission" date="2021-01" db="EMBL/GenBank/DDBJ databases">
        <authorList>
            <person name="Corre E."/>
            <person name="Pelletier E."/>
            <person name="Niang G."/>
            <person name="Scheremetjew M."/>
            <person name="Finn R."/>
            <person name="Kale V."/>
            <person name="Holt S."/>
            <person name="Cochrane G."/>
            <person name="Meng A."/>
            <person name="Brown T."/>
            <person name="Cohen L."/>
        </authorList>
    </citation>
    <scope>NUCLEOTIDE SEQUENCE</scope>
    <source>
        <strain evidence="1">Ms1</strain>
    </source>
</reference>
<protein>
    <submittedName>
        <fullName evidence="1">Uncharacterized protein</fullName>
    </submittedName>
</protein>
<dbReference type="AlphaFoldDB" id="A0A7S1GDQ7"/>
<accession>A0A7S1GDQ7</accession>
<dbReference type="EMBL" id="HBFS01024453">
    <property type="protein sequence ID" value="CAD8923097.1"/>
    <property type="molecule type" value="Transcribed_RNA"/>
</dbReference>
<evidence type="ECO:0000313" key="1">
    <source>
        <dbReference type="EMBL" id="CAD8923097.1"/>
    </source>
</evidence>
<proteinExistence type="predicted"/>
<sequence length="336" mass="35909">MTSFSAAVVPVFVVSEAMSLARALSKRGEPDRREAALRSLARRAVAVAALTGAVNATRRVRVASVLVAAAVHRALPSLSWSFALFVALRTVARAASRGGRRAHLHPASIFAMHLAHNHMMVHAAECVAPGYVEAWLSMVSGWKTHADYVRDFGSQASSRSHYAVAATSSARLHRLPAAFAATARRQLPFVAGAYLIPMLLFWRSTAKRARAAAGLAGLAATTAVAVARSAVVLAALPVVLLEFPVLYAAATGQLDRRVRRNKALHVAVASVLSTGVFLLEPRGRLETMVVYTAYRVVEAAARRWAFRRRLDDRTRDEAPDEAAAAALCVGVAAAFS</sequence>
<organism evidence="1">
    <name type="scientific">Bicosoecida sp. CB-2014</name>
    <dbReference type="NCBI Taxonomy" id="1486930"/>
    <lineage>
        <taxon>Eukaryota</taxon>
        <taxon>Sar</taxon>
        <taxon>Stramenopiles</taxon>
        <taxon>Bigyra</taxon>
        <taxon>Opalozoa</taxon>
        <taxon>Bicosoecida</taxon>
    </lineage>
</organism>
<name>A0A7S1GDQ7_9STRA</name>